<evidence type="ECO:0000256" key="2">
    <source>
        <dbReference type="SAM" id="SignalP"/>
    </source>
</evidence>
<evidence type="ECO:0000259" key="3">
    <source>
        <dbReference type="Pfam" id="PF00593"/>
    </source>
</evidence>
<organism evidence="5 6">
    <name type="scientific">Mucilaginibacter angelicae</name>
    <dbReference type="NCBI Taxonomy" id="869718"/>
    <lineage>
        <taxon>Bacteria</taxon>
        <taxon>Pseudomonadati</taxon>
        <taxon>Bacteroidota</taxon>
        <taxon>Sphingobacteriia</taxon>
        <taxon>Sphingobacteriales</taxon>
        <taxon>Sphingobacteriaceae</taxon>
        <taxon>Mucilaginibacter</taxon>
    </lineage>
</organism>
<dbReference type="Pfam" id="PF07715">
    <property type="entry name" value="Plug"/>
    <property type="match status" value="1"/>
</dbReference>
<sequence>MKITTFLLFLVFMQASATVFSQSITFKQNDATLKDIFSEINKQTGYNVFWSYANIKNIGRQDVDFRNTSLEEVLKATLKNTQLTFTIEGKTVIIEKAAPEKVSLFKKANPPVIDIADITITGTVKDSKGVTLPGVSVFVADDPKRGTMTDNNGKFVLDVKNGAVIKVSFIGFVTQTFTITPDNKTLNIVLAEDVKQADEVIVTAYGKKQTREAIVGSVTTVKPGNLKVPASNLTNALAGQVAGIIAYQPSGQPGVDNSNFFIRGVTTFGYRQSPLILIDNVELTASDLARLNVDDIESFSILKDASATALYGARGGNGVILVKTKEGKAGKAQINARMEASSSQSVKNIQLADPITYMKLFNEATQTRYPLNPLPYTPNQILNTQATIDHAPGSNPYVYPAVNWLDLLFKKRTATQRGDISVQGGGGVARYYVAGSFSNDAGILRTDIRNNNNNNVNFKNYQLRSNVNINVTSKTELIVRLSGTFNEYNGPRTNDASLSTDLYNLVMHTSPVDFPAYYPADSANLDTKHILFGNVRAAGGGPGSTQYINPYASLLSGHQNFSESRMLAQLELNQSLDFLTQGLNFHSIFSTNRYARFQSQMYYNPFYYTYSNYNRQSNQYTLQWINNQPGQAQEYLTYAPGASTLNTFFYLQGVLDYSRTFGKNHNVSASLIGTEQQTTNANAGSLFDSLPFRNQTVAGRATYSYKSRYYLEFNFGYNGSERFSVNHRYGFFPTIGASWIISDEKFWGDLYHVFDRFKLRASYGSVGNDQIGSQRFFYLSDVNLNGGNPASFGTNGTYTRNGVNVNNYENDDVTWETSKQTNLGIEFTLFKKFNVIAEVYNNDKSNILQNRASIPSSLGLESGISANIGKVNSRGIDISVDGQQSIGKDLYIGLRGNFTYSANKYTQYEEPHWNESYRYNVGQPLNRQYGYVAERLFVDDNDARNSPPQIFSTNGTPPMGGDIKYRDLNGDGKIDGADQTFLGNPSVPQIVYGFGVSATYKNFDLSGFFQGQAKVSFLIDAARTAPFIKSPDSYFTGNTQLLQAYADNHWSEDHQDIYALYPRLGPDGAVIENNRQSSTWWLRDGSFLRLKSMEIGYSLPASVTKTLNVKKARIYFNGLNLLTWSPFKLWDPEQGGNAFAYPVQKVFNVGLNVNL</sequence>
<keyword evidence="6" id="KW-1185">Reference proteome</keyword>
<accession>A0ABV6L5M1</accession>
<keyword evidence="1" id="KW-0798">TonB box</keyword>
<dbReference type="InterPro" id="IPR037066">
    <property type="entry name" value="Plug_dom_sf"/>
</dbReference>
<dbReference type="InterPro" id="IPR000531">
    <property type="entry name" value="Beta-barrel_TonB"/>
</dbReference>
<gene>
    <name evidence="5" type="ORF">ACFFGT_11235</name>
</gene>
<evidence type="ECO:0000313" key="6">
    <source>
        <dbReference type="Proteomes" id="UP001589828"/>
    </source>
</evidence>
<dbReference type="InterPro" id="IPR023997">
    <property type="entry name" value="TonB-dep_OMP_SusC/RagA_CS"/>
</dbReference>
<name>A0ABV6L5M1_9SPHI</name>
<dbReference type="NCBIfam" id="TIGR04056">
    <property type="entry name" value="OMP_RagA_SusC"/>
    <property type="match status" value="1"/>
</dbReference>
<keyword evidence="5" id="KW-0675">Receptor</keyword>
<keyword evidence="2" id="KW-0732">Signal</keyword>
<reference evidence="5 6" key="1">
    <citation type="submission" date="2024-09" db="EMBL/GenBank/DDBJ databases">
        <authorList>
            <person name="Sun Q."/>
            <person name="Mori K."/>
        </authorList>
    </citation>
    <scope>NUCLEOTIDE SEQUENCE [LARGE SCALE GENOMIC DNA]</scope>
    <source>
        <strain evidence="5 6">NCAIM B.02415</strain>
    </source>
</reference>
<dbReference type="SUPFAM" id="SSF56935">
    <property type="entry name" value="Porins"/>
    <property type="match status" value="1"/>
</dbReference>
<dbReference type="Gene3D" id="2.60.40.1120">
    <property type="entry name" value="Carboxypeptidase-like, regulatory domain"/>
    <property type="match status" value="1"/>
</dbReference>
<dbReference type="RefSeq" id="WP_377022621.1">
    <property type="nucleotide sequence ID" value="NZ_JBHLTS010000021.1"/>
</dbReference>
<feature type="domain" description="TonB-dependent receptor-like beta-barrel" evidence="3">
    <location>
        <begin position="536"/>
        <end position="965"/>
    </location>
</feature>
<proteinExistence type="inferred from homology"/>
<feature type="chain" id="PRO_5045101224" evidence="2">
    <location>
        <begin position="18"/>
        <end position="1155"/>
    </location>
</feature>
<feature type="domain" description="TonB-dependent receptor plug" evidence="4">
    <location>
        <begin position="214"/>
        <end position="319"/>
    </location>
</feature>
<dbReference type="InterPro" id="IPR023996">
    <property type="entry name" value="TonB-dep_OMP_SusC/RagA"/>
</dbReference>
<dbReference type="SUPFAM" id="SSF49464">
    <property type="entry name" value="Carboxypeptidase regulatory domain-like"/>
    <property type="match status" value="1"/>
</dbReference>
<evidence type="ECO:0000259" key="4">
    <source>
        <dbReference type="Pfam" id="PF07715"/>
    </source>
</evidence>
<dbReference type="NCBIfam" id="TIGR04057">
    <property type="entry name" value="SusC_RagA_signa"/>
    <property type="match status" value="1"/>
</dbReference>
<dbReference type="Proteomes" id="UP001589828">
    <property type="component" value="Unassembled WGS sequence"/>
</dbReference>
<protein>
    <submittedName>
        <fullName evidence="5">TonB-dependent receptor</fullName>
    </submittedName>
</protein>
<dbReference type="InterPro" id="IPR008969">
    <property type="entry name" value="CarboxyPept-like_regulatory"/>
</dbReference>
<evidence type="ECO:0000256" key="1">
    <source>
        <dbReference type="RuleBase" id="RU003357"/>
    </source>
</evidence>
<dbReference type="EMBL" id="JBHLTS010000021">
    <property type="protein sequence ID" value="MFC0514778.1"/>
    <property type="molecule type" value="Genomic_DNA"/>
</dbReference>
<comment type="subcellular location">
    <subcellularLocation>
        <location evidence="1">Cell outer membrane</location>
    </subcellularLocation>
</comment>
<comment type="caution">
    <text evidence="5">The sequence shown here is derived from an EMBL/GenBank/DDBJ whole genome shotgun (WGS) entry which is preliminary data.</text>
</comment>
<evidence type="ECO:0000313" key="5">
    <source>
        <dbReference type="EMBL" id="MFC0514778.1"/>
    </source>
</evidence>
<dbReference type="InterPro" id="IPR012910">
    <property type="entry name" value="Plug_dom"/>
</dbReference>
<keyword evidence="1" id="KW-0472">Membrane</keyword>
<feature type="signal peptide" evidence="2">
    <location>
        <begin position="1"/>
        <end position="17"/>
    </location>
</feature>
<dbReference type="Pfam" id="PF00593">
    <property type="entry name" value="TonB_dep_Rec_b-barrel"/>
    <property type="match status" value="1"/>
</dbReference>
<comment type="similarity">
    <text evidence="1">Belongs to the TonB-dependent receptor family.</text>
</comment>
<dbReference type="Gene3D" id="2.170.130.10">
    <property type="entry name" value="TonB-dependent receptor, plug domain"/>
    <property type="match status" value="1"/>
</dbReference>
<dbReference type="Pfam" id="PF13715">
    <property type="entry name" value="CarbopepD_reg_2"/>
    <property type="match status" value="1"/>
</dbReference>